<dbReference type="OrthoDB" id="3066195at2759"/>
<sequence>QLYEEMFNEIINNITKEPKFVTIDFEIAVANALKATFQNVTVFGCFFHYKQAAWRKIMQLRLKDKFIEDRDIRHHIKDIMALTFFPTQDVSAEFEILKTSAPDEIKEFVSYFEDNYIGSIARNNRRKPPRFPLSMWNCFERLEN</sequence>
<evidence type="ECO:0008006" key="3">
    <source>
        <dbReference type="Google" id="ProtNLM"/>
    </source>
</evidence>
<dbReference type="Proteomes" id="UP000681722">
    <property type="component" value="Unassembled WGS sequence"/>
</dbReference>
<dbReference type="AlphaFoldDB" id="A0A8S2ZU20"/>
<gene>
    <name evidence="1" type="ORF">SRO942_LOCUS50872</name>
</gene>
<dbReference type="EMBL" id="CAJOBC010150080">
    <property type="protein sequence ID" value="CAF4671057.1"/>
    <property type="molecule type" value="Genomic_DNA"/>
</dbReference>
<comment type="caution">
    <text evidence="1">The sequence shown here is derived from an EMBL/GenBank/DDBJ whole genome shotgun (WGS) entry which is preliminary data.</text>
</comment>
<proteinExistence type="predicted"/>
<protein>
    <recommendedName>
        <fullName evidence="3">MULE transposase domain-containing protein</fullName>
    </recommendedName>
</protein>
<feature type="non-terminal residue" evidence="1">
    <location>
        <position position="1"/>
    </location>
</feature>
<feature type="non-terminal residue" evidence="1">
    <location>
        <position position="144"/>
    </location>
</feature>
<evidence type="ECO:0000313" key="2">
    <source>
        <dbReference type="Proteomes" id="UP000681722"/>
    </source>
</evidence>
<reference evidence="1" key="1">
    <citation type="submission" date="2021-02" db="EMBL/GenBank/DDBJ databases">
        <authorList>
            <person name="Nowell W R."/>
        </authorList>
    </citation>
    <scope>NUCLEOTIDE SEQUENCE</scope>
</reference>
<name>A0A8S2ZU20_9BILA</name>
<organism evidence="1 2">
    <name type="scientific">Didymodactylos carnosus</name>
    <dbReference type="NCBI Taxonomy" id="1234261"/>
    <lineage>
        <taxon>Eukaryota</taxon>
        <taxon>Metazoa</taxon>
        <taxon>Spiralia</taxon>
        <taxon>Gnathifera</taxon>
        <taxon>Rotifera</taxon>
        <taxon>Eurotatoria</taxon>
        <taxon>Bdelloidea</taxon>
        <taxon>Philodinida</taxon>
        <taxon>Philodinidae</taxon>
        <taxon>Didymodactylos</taxon>
    </lineage>
</organism>
<accession>A0A8S2ZU20</accession>
<evidence type="ECO:0000313" key="1">
    <source>
        <dbReference type="EMBL" id="CAF4671057.1"/>
    </source>
</evidence>